<evidence type="ECO:0000256" key="8">
    <source>
        <dbReference type="SAM" id="SignalP"/>
    </source>
</evidence>
<dbReference type="FunFam" id="2.60.40.420:FF:000003">
    <property type="entry name" value="Blue copper"/>
    <property type="match status" value="1"/>
</dbReference>
<dbReference type="InterPro" id="IPR039391">
    <property type="entry name" value="Phytocyanin-like"/>
</dbReference>
<dbReference type="SUPFAM" id="SSF49503">
    <property type="entry name" value="Cupredoxins"/>
    <property type="match status" value="2"/>
</dbReference>
<feature type="domain" description="Phytocyanin" evidence="9">
    <location>
        <begin position="24"/>
        <end position="126"/>
    </location>
</feature>
<keyword evidence="6" id="KW-0325">Glycoprotein</keyword>
<feature type="compositionally biased region" description="Low complexity" evidence="7">
    <location>
        <begin position="284"/>
        <end position="297"/>
    </location>
</feature>
<keyword evidence="3" id="KW-0249">Electron transport</keyword>
<proteinExistence type="predicted"/>
<reference evidence="10 11" key="1">
    <citation type="journal article" date="2023" name="Mol. Ecol. Resour.">
        <title>Chromosome-level genome assembly of a triploid poplar Populus alba 'Berolinensis'.</title>
        <authorList>
            <person name="Chen S."/>
            <person name="Yu Y."/>
            <person name="Wang X."/>
            <person name="Wang S."/>
            <person name="Zhang T."/>
            <person name="Zhou Y."/>
            <person name="He R."/>
            <person name="Meng N."/>
            <person name="Wang Y."/>
            <person name="Liu W."/>
            <person name="Liu Z."/>
            <person name="Liu J."/>
            <person name="Guo Q."/>
            <person name="Huang H."/>
            <person name="Sederoff R.R."/>
            <person name="Wang G."/>
            <person name="Qu G."/>
            <person name="Chen S."/>
        </authorList>
    </citation>
    <scope>NUCLEOTIDE SEQUENCE [LARGE SCALE GENOMIC DNA]</scope>
    <source>
        <strain evidence="10">SC-2020</strain>
    </source>
</reference>
<dbReference type="EMBL" id="JAQIZT010000018">
    <property type="protein sequence ID" value="KAJ6958466.1"/>
    <property type="molecule type" value="Genomic_DNA"/>
</dbReference>
<dbReference type="PROSITE" id="PS51485">
    <property type="entry name" value="PHYTOCYANIN"/>
    <property type="match status" value="2"/>
</dbReference>
<dbReference type="AlphaFoldDB" id="A0AAD6PRC6"/>
<dbReference type="PRINTS" id="PR01217">
    <property type="entry name" value="PRICHEXTENSN"/>
</dbReference>
<keyword evidence="4" id="KW-0186">Copper</keyword>
<dbReference type="Gene3D" id="2.60.40.420">
    <property type="entry name" value="Cupredoxins - blue copper proteins"/>
    <property type="match status" value="2"/>
</dbReference>
<dbReference type="GO" id="GO:0009055">
    <property type="term" value="F:electron transfer activity"/>
    <property type="evidence" value="ECO:0007669"/>
    <property type="project" value="InterPro"/>
</dbReference>
<feature type="domain" description="Phytocyanin" evidence="9">
    <location>
        <begin position="181"/>
        <end position="283"/>
    </location>
</feature>
<dbReference type="Proteomes" id="UP001164929">
    <property type="component" value="Chromosome 18"/>
</dbReference>
<feature type="signal peptide" evidence="8">
    <location>
        <begin position="1"/>
        <end position="23"/>
    </location>
</feature>
<dbReference type="InterPro" id="IPR028871">
    <property type="entry name" value="BlueCu_1_BS"/>
</dbReference>
<dbReference type="InterPro" id="IPR003245">
    <property type="entry name" value="Phytocyanin_dom"/>
</dbReference>
<dbReference type="PANTHER" id="PTHR33021">
    <property type="entry name" value="BLUE COPPER PROTEIN"/>
    <property type="match status" value="1"/>
</dbReference>
<sequence>MGSTLFAFVVLGAASLLLHSSKAAVYEVGESTGWQAPSSTSFYSDWASGKNFTVGDTLTFTFSTGVHDVATVSKSDYDNCNIASQSNVLTTGPATITLTATGNQYYLCTFSNHCTRGQKLAITITFITRKNRVHLNREKAEQKQGRSLLQQNTLSMARGLDMAFLAAIAVAALIHSSAAQSTYTVGDTTGWTVPSGSAFYSTWAASKTFSVDDILVFNFAAGAHDVAKVTKADYDACNSSNPISLITTPPARITINASGEHYFLCNIPGHCSGGQKLMINVSDASSSPSPAPQTSSPTPQPSTPAPQPSTPAPQPSTPPPQSSPAPQPSTPTPSSSPSPASTPPPTPASSPSTPPTPASSPSPPSPTPASSSSPPSPPATTPPTTAPPPNSATSLGLAGFTTFLSIFVALCY</sequence>
<keyword evidence="5" id="KW-1015">Disulfide bond</keyword>
<evidence type="ECO:0000259" key="9">
    <source>
        <dbReference type="PROSITE" id="PS51485"/>
    </source>
</evidence>
<keyword evidence="8" id="KW-0732">Signal</keyword>
<evidence type="ECO:0000256" key="1">
    <source>
        <dbReference type="ARBA" id="ARBA00022448"/>
    </source>
</evidence>
<dbReference type="GO" id="GO:0046872">
    <property type="term" value="F:metal ion binding"/>
    <property type="evidence" value="ECO:0007669"/>
    <property type="project" value="UniProtKB-KW"/>
</dbReference>
<feature type="compositionally biased region" description="Pro residues" evidence="7">
    <location>
        <begin position="374"/>
        <end position="390"/>
    </location>
</feature>
<organism evidence="10 11">
    <name type="scientific">Populus alba x Populus x berolinensis</name>
    <dbReference type="NCBI Taxonomy" id="444605"/>
    <lineage>
        <taxon>Eukaryota</taxon>
        <taxon>Viridiplantae</taxon>
        <taxon>Streptophyta</taxon>
        <taxon>Embryophyta</taxon>
        <taxon>Tracheophyta</taxon>
        <taxon>Spermatophyta</taxon>
        <taxon>Magnoliopsida</taxon>
        <taxon>eudicotyledons</taxon>
        <taxon>Gunneridae</taxon>
        <taxon>Pentapetalae</taxon>
        <taxon>rosids</taxon>
        <taxon>fabids</taxon>
        <taxon>Malpighiales</taxon>
        <taxon>Salicaceae</taxon>
        <taxon>Saliceae</taxon>
        <taxon>Populus</taxon>
    </lineage>
</organism>
<accession>A0AAD6PRC6</accession>
<dbReference type="GO" id="GO:0005886">
    <property type="term" value="C:plasma membrane"/>
    <property type="evidence" value="ECO:0007669"/>
    <property type="project" value="TreeGrafter"/>
</dbReference>
<evidence type="ECO:0000256" key="7">
    <source>
        <dbReference type="SAM" id="MobiDB-lite"/>
    </source>
</evidence>
<evidence type="ECO:0000256" key="4">
    <source>
        <dbReference type="ARBA" id="ARBA00023008"/>
    </source>
</evidence>
<evidence type="ECO:0000313" key="10">
    <source>
        <dbReference type="EMBL" id="KAJ6958466.1"/>
    </source>
</evidence>
<name>A0AAD6PRC6_9ROSI</name>
<evidence type="ECO:0000256" key="3">
    <source>
        <dbReference type="ARBA" id="ARBA00022982"/>
    </source>
</evidence>
<dbReference type="PROSITE" id="PS00196">
    <property type="entry name" value="COPPER_BLUE"/>
    <property type="match status" value="1"/>
</dbReference>
<protein>
    <submittedName>
        <fullName evidence="10">Cucumber peeling cupredoxin-like</fullName>
    </submittedName>
</protein>
<evidence type="ECO:0000313" key="11">
    <source>
        <dbReference type="Proteomes" id="UP001164929"/>
    </source>
</evidence>
<keyword evidence="1" id="KW-0813">Transport</keyword>
<feature type="chain" id="PRO_5042104158" evidence="8">
    <location>
        <begin position="24"/>
        <end position="412"/>
    </location>
</feature>
<dbReference type="InterPro" id="IPR008972">
    <property type="entry name" value="Cupredoxin"/>
</dbReference>
<dbReference type="Pfam" id="PF02298">
    <property type="entry name" value="Cu_bind_like"/>
    <property type="match status" value="2"/>
</dbReference>
<comment type="caution">
    <text evidence="10">The sequence shown here is derived from an EMBL/GenBank/DDBJ whole genome shotgun (WGS) entry which is preliminary data.</text>
</comment>
<gene>
    <name evidence="10" type="ORF">NC653_040189</name>
</gene>
<feature type="compositionally biased region" description="Pro residues" evidence="7">
    <location>
        <begin position="298"/>
        <end position="367"/>
    </location>
</feature>
<dbReference type="FunFam" id="2.60.40.420:FF:000034">
    <property type="entry name" value="Cupredoxin superfamily protein"/>
    <property type="match status" value="1"/>
</dbReference>
<evidence type="ECO:0000256" key="2">
    <source>
        <dbReference type="ARBA" id="ARBA00022723"/>
    </source>
</evidence>
<keyword evidence="2" id="KW-0479">Metal-binding</keyword>
<dbReference type="CDD" id="cd13920">
    <property type="entry name" value="Stellacyanin"/>
    <property type="match status" value="2"/>
</dbReference>
<feature type="region of interest" description="Disordered" evidence="7">
    <location>
        <begin position="280"/>
        <end position="396"/>
    </location>
</feature>
<evidence type="ECO:0000256" key="6">
    <source>
        <dbReference type="ARBA" id="ARBA00023180"/>
    </source>
</evidence>
<evidence type="ECO:0000256" key="5">
    <source>
        <dbReference type="ARBA" id="ARBA00023157"/>
    </source>
</evidence>
<dbReference type="PANTHER" id="PTHR33021:SF368">
    <property type="entry name" value="PHYTOCYANIN DOMAIN-CONTAINING PROTEIN"/>
    <property type="match status" value="1"/>
</dbReference>
<keyword evidence="11" id="KW-1185">Reference proteome</keyword>